<dbReference type="InterPro" id="IPR035189">
    <property type="entry name" value="Std1/Mth1"/>
</dbReference>
<reference evidence="2 3" key="1">
    <citation type="journal article" date="2011" name="Proc. Natl. Acad. Sci. U.S.A.">
        <title>Evolutionary erosion of yeast sex chromosomes by mating-type switching accidents.</title>
        <authorList>
            <person name="Gordon J.L."/>
            <person name="Armisen D."/>
            <person name="Proux-Wera E."/>
            <person name="Oheigeartaigh S.S."/>
            <person name="Byrne K.P."/>
            <person name="Wolfe K.H."/>
        </authorList>
    </citation>
    <scope>NUCLEOTIDE SEQUENCE [LARGE SCALE GENOMIC DNA]</scope>
    <source>
        <strain evidence="3">ATCC 34711 / CBS 6284 / DSM 70876 / NBRC 10599 / NRRL Y-10934 / UCD 77-7</strain>
    </source>
</reference>
<evidence type="ECO:0000256" key="1">
    <source>
        <dbReference type="SAM" id="MobiDB-lite"/>
    </source>
</evidence>
<dbReference type="EMBL" id="HE806325">
    <property type="protein sequence ID" value="CCH63088.1"/>
    <property type="molecule type" value="Genomic_DNA"/>
</dbReference>
<accession>I2H9N6</accession>
<dbReference type="RefSeq" id="XP_004182607.1">
    <property type="nucleotide sequence ID" value="XM_004182559.1"/>
</dbReference>
<feature type="region of interest" description="Disordered" evidence="1">
    <location>
        <begin position="1"/>
        <end position="23"/>
    </location>
</feature>
<organism evidence="2 3">
    <name type="scientific">Henningerozyma blattae (strain ATCC 34711 / CBS 6284 / DSM 70876 / NBRC 10599 / NRRL Y-10934 / UCD 77-7)</name>
    <name type="common">Yeast</name>
    <name type="synonym">Tetrapisispora blattae</name>
    <dbReference type="NCBI Taxonomy" id="1071380"/>
    <lineage>
        <taxon>Eukaryota</taxon>
        <taxon>Fungi</taxon>
        <taxon>Dikarya</taxon>
        <taxon>Ascomycota</taxon>
        <taxon>Saccharomycotina</taxon>
        <taxon>Saccharomycetes</taxon>
        <taxon>Saccharomycetales</taxon>
        <taxon>Saccharomycetaceae</taxon>
        <taxon>Henningerozyma</taxon>
    </lineage>
</organism>
<dbReference type="AlphaFoldDB" id="I2H9N6"/>
<name>I2H9N6_HENB6</name>
<keyword evidence="3" id="KW-1185">Reference proteome</keyword>
<evidence type="ECO:0000313" key="3">
    <source>
        <dbReference type="Proteomes" id="UP000002866"/>
    </source>
</evidence>
<protein>
    <submittedName>
        <fullName evidence="2">Uncharacterized protein</fullName>
    </submittedName>
</protein>
<proteinExistence type="predicted"/>
<dbReference type="Pfam" id="PF17235">
    <property type="entry name" value="STD1"/>
    <property type="match status" value="1"/>
</dbReference>
<dbReference type="OrthoDB" id="4081967at2759"/>
<dbReference type="Proteomes" id="UP000002866">
    <property type="component" value="Chromosome 10"/>
</dbReference>
<gene>
    <name evidence="2" type="primary">TBLA0J00900</name>
    <name evidence="2" type="ORF">TBLA_0J00900</name>
</gene>
<evidence type="ECO:0000313" key="2">
    <source>
        <dbReference type="EMBL" id="CCH63088.1"/>
    </source>
</evidence>
<dbReference type="KEGG" id="tbl:TBLA_0J00900"/>
<dbReference type="GeneID" id="14498271"/>
<dbReference type="InParanoid" id="I2H9N6"/>
<dbReference type="HOGENOM" id="CLU_1355459_0_0_1"/>
<sequence length="202" mass="23085">MRAPQPHSHFRDSCTRHHHRSTDTKMSGNDYTFFSATNVPLADWAINCQRAELLLQRLPGSLHPSDSKDNTHVSDDMNSTSSAVALIPALLAGSDIYKECTSISHDYRLTVAQYSFIRSLAINADTKHIVDNYLLNLAIENQCNLNYKKRCLEFANWKLLHCNYMGKLTRQEKAIVWSHCQSELYQLLGLNWTPDDPNTLNF</sequence>